<organism evidence="1 2">
    <name type="scientific">Acidithiobacillus thiooxidans ATCC 19377</name>
    <dbReference type="NCBI Taxonomy" id="637390"/>
    <lineage>
        <taxon>Bacteria</taxon>
        <taxon>Pseudomonadati</taxon>
        <taxon>Pseudomonadota</taxon>
        <taxon>Acidithiobacillia</taxon>
        <taxon>Acidithiobacillales</taxon>
        <taxon>Acidithiobacillaceae</taxon>
        <taxon>Acidithiobacillus</taxon>
    </lineage>
</organism>
<sequence>MTCDFYVVGYSFSQVLREAKLLVDAEGDVGDLPSAWLCGFKEAGNYLNFLYGERVLRL</sequence>
<name>A0A5P9XLG3_ACITH</name>
<evidence type="ECO:0000313" key="2">
    <source>
        <dbReference type="Proteomes" id="UP000363590"/>
    </source>
</evidence>
<reference evidence="1 2" key="1">
    <citation type="submission" date="2019-10" db="EMBL/GenBank/DDBJ databases">
        <authorList>
            <person name="Wang R."/>
        </authorList>
    </citation>
    <scope>NUCLEOTIDE SEQUENCE [LARGE SCALE GENOMIC DNA]</scope>
    <source>
        <strain evidence="1 2">ATCC 19377</strain>
    </source>
</reference>
<protein>
    <submittedName>
        <fullName evidence="1">Uncharacterized protein</fullName>
    </submittedName>
</protein>
<dbReference type="EMBL" id="CP045571">
    <property type="protein sequence ID" value="QFX94807.1"/>
    <property type="molecule type" value="Genomic_DNA"/>
</dbReference>
<dbReference type="AlphaFoldDB" id="A0A5P9XLG3"/>
<dbReference type="Proteomes" id="UP000363590">
    <property type="component" value="Chromosome"/>
</dbReference>
<dbReference type="KEGG" id="atx:GCD22_00273"/>
<evidence type="ECO:0000313" key="1">
    <source>
        <dbReference type="EMBL" id="QFX94807.1"/>
    </source>
</evidence>
<gene>
    <name evidence="1" type="ORF">GCD22_00273</name>
</gene>
<accession>A0A5P9XLG3</accession>
<proteinExistence type="predicted"/>